<feature type="compositionally biased region" description="Polar residues" evidence="2">
    <location>
        <begin position="730"/>
        <end position="739"/>
    </location>
</feature>
<dbReference type="InterPro" id="IPR047887">
    <property type="entry name" value="ARHGAP20_PH"/>
</dbReference>
<reference evidence="4 5" key="1">
    <citation type="submission" date="2024-01" db="EMBL/GenBank/DDBJ databases">
        <title>The genome of the rayed Mediterranean limpet Patella caerulea (Linnaeus, 1758).</title>
        <authorList>
            <person name="Anh-Thu Weber A."/>
            <person name="Halstead-Nussloch G."/>
        </authorList>
    </citation>
    <scope>NUCLEOTIDE SEQUENCE [LARGE SCALE GENOMIC DNA]</scope>
    <source>
        <strain evidence="4">AATW-2023a</strain>
        <tissue evidence="4">Whole specimen</tissue>
    </source>
</reference>
<feature type="compositionally biased region" description="Basic and acidic residues" evidence="2">
    <location>
        <begin position="1139"/>
        <end position="1148"/>
    </location>
</feature>
<evidence type="ECO:0000259" key="3">
    <source>
        <dbReference type="PROSITE" id="PS50238"/>
    </source>
</evidence>
<protein>
    <recommendedName>
        <fullName evidence="3">Rho-GAP domain-containing protein</fullName>
    </recommendedName>
</protein>
<feature type="region of interest" description="Disordered" evidence="2">
    <location>
        <begin position="648"/>
        <end position="764"/>
    </location>
</feature>
<dbReference type="Proteomes" id="UP001347796">
    <property type="component" value="Unassembled WGS sequence"/>
</dbReference>
<dbReference type="PANTHER" id="PTHR23179">
    <property type="entry name" value="T-CELL ACTIVATION RHO GTPASE ACTIVATING PROTEIN-RELATED"/>
    <property type="match status" value="1"/>
</dbReference>
<dbReference type="SUPFAM" id="SSF48065">
    <property type="entry name" value="DBL homology domain (DH-domain)"/>
    <property type="match status" value="1"/>
</dbReference>
<dbReference type="SUPFAM" id="SSF50729">
    <property type="entry name" value="PH domain-like"/>
    <property type="match status" value="1"/>
</dbReference>
<comment type="caution">
    <text evidence="4">The sequence shown here is derived from an EMBL/GenBank/DDBJ whole genome shotgun (WGS) entry which is preliminary data.</text>
</comment>
<feature type="compositionally biased region" description="Pro residues" evidence="2">
    <location>
        <begin position="1150"/>
        <end position="1161"/>
    </location>
</feature>
<dbReference type="PROSITE" id="PS50238">
    <property type="entry name" value="RHOGAP"/>
    <property type="match status" value="1"/>
</dbReference>
<feature type="compositionally biased region" description="Polar residues" evidence="2">
    <location>
        <begin position="586"/>
        <end position="608"/>
    </location>
</feature>
<keyword evidence="1" id="KW-0343">GTPase activation</keyword>
<feature type="region of interest" description="Disordered" evidence="2">
    <location>
        <begin position="586"/>
        <end position="622"/>
    </location>
</feature>
<evidence type="ECO:0000313" key="5">
    <source>
        <dbReference type="Proteomes" id="UP001347796"/>
    </source>
</evidence>
<dbReference type="Gene3D" id="1.10.555.10">
    <property type="entry name" value="Rho GTPase activation protein"/>
    <property type="match status" value="1"/>
</dbReference>
<dbReference type="GO" id="GO:0005096">
    <property type="term" value="F:GTPase activator activity"/>
    <property type="evidence" value="ECO:0007669"/>
    <property type="project" value="UniProtKB-KW"/>
</dbReference>
<dbReference type="InterPro" id="IPR000198">
    <property type="entry name" value="RhoGAP_dom"/>
</dbReference>
<dbReference type="SMART" id="SM00324">
    <property type="entry name" value="RhoGAP"/>
    <property type="match status" value="1"/>
</dbReference>
<feature type="compositionally biased region" description="Low complexity" evidence="2">
    <location>
        <begin position="1162"/>
        <end position="1179"/>
    </location>
</feature>
<gene>
    <name evidence="4" type="ORF">SNE40_020058</name>
</gene>
<feature type="region of interest" description="Disordered" evidence="2">
    <location>
        <begin position="1139"/>
        <end position="1188"/>
    </location>
</feature>
<sequence length="1222" mass="137643">MHIKDILGLKNNNLFVNDNHWKNIGSTDYNQVKRITEYDRYLQSILDDTDPTHPDYKQLNAALERVKLLKRIEDNDTDITDDTEASEYSTVSDPPDKVLKTNSLANNRQESSAILFKHLTVGSKFRTGSNWPQTMGWGPDTGTAGLTSTQQDRLYIMEGPVQLTAGPNTQERYLFLLSDFLLVAKEKSSSTYKLKYKIKISELWLAASVKTASDNTIQADKSIVIGWTALSNNMVATFADTETQQLWLNKLTERCNAEKARQQLQTLTRPVQESDDTEDETYYDDAANKRKKKSPLRSIFTRRSREETNVNESRTKSGNLFGKPLESVCTTDNEPPKHILSMLGILFREGPHTAGILRKSANARLCREIKKQVDENEEISLESHQVLAIGSVLKDYLRSLPQSLLLDELYEDWMQIERLDSKEEQITRIKELIKNHLPVCHATLLKYVMIVMYIISTHSEENKMTAYNIAVCIAPSLLKFPNSTNNNNGSSNGNNIGSSVPVSVVQRLIEGVLDVFDECSLQLFGGIKQIAESDSDSSMLDTGRRMLDGSSIDSLVDMVDSGDGQIDDDEDTSELKRIYQRSVSYNERNTSSTDSGLYSRSLESTSSIETHEPVAPPRKKKDFPYTETFDAFYHYPKPQIPMYRHVRSHPDLGKRHSGDSLKSVEETREDSVSDVPLDVSNNFRDSDPALSLHGNSIRQSSIVDTPPLSPHSYFTSSRESFTSESSRSYDSASLQSNQYVGDDLSETSYSDSTLSRGESFPSSVPVDSCVKVKARHQVEKIKETQTSVTCSTDITLPIPIKPPSNNSTPLSPPYISVSKCYPNSGQKFIEEDDDDDFGFKKREVKQVDQLTKLDKNSTLSTPTIVPNQTKISGSNTAACANIQRSNSFDSIGVRSCSTEYKLHDFSKNDPRRRVTIITRSRPPSQFISNFVAELPSRSTGDLSKLQYINTSSERTRPSQPPSYQEAISRKFVQIPDEISEQDLVKQKTDSARAMLMYQQSLQTYKEEAAGHNVVSEINKTSDKSNYSLKEDNDIYVTLSRDPKRVYQESIHLYEKSSLNIESRQRTDNVKPPSYSIAMSTKQQSTVQDYTQPEATQTPVIVNKKLKSQSFSEHNAPRRIENKVKNDLPWSVRDMREMFDNKGNVDKSPRLCPPPYNPPPPFKRNNNRLSLSSTSSSANSFGRSGPQNIDFSFSSSEDLSSGSFSNIHEDCSDNLDYTDVSYV</sequence>
<dbReference type="SUPFAM" id="SSF48350">
    <property type="entry name" value="GTPase activation domain, GAP"/>
    <property type="match status" value="1"/>
</dbReference>
<dbReference type="AlphaFoldDB" id="A0AAN8G9R5"/>
<dbReference type="Pfam" id="PF22286">
    <property type="entry name" value="RHG20_PH"/>
    <property type="match status" value="1"/>
</dbReference>
<feature type="compositionally biased region" description="Polar residues" evidence="2">
    <location>
        <begin position="693"/>
        <end position="703"/>
    </location>
</feature>
<feature type="domain" description="Rho-GAP" evidence="3">
    <location>
        <begin position="323"/>
        <end position="516"/>
    </location>
</feature>
<name>A0AAN8G9R5_PATCE</name>
<dbReference type="CDD" id="cd13319">
    <property type="entry name" value="PH_RARhoGAP"/>
    <property type="match status" value="1"/>
</dbReference>
<dbReference type="InterPro" id="IPR008936">
    <property type="entry name" value="Rho_GTPase_activation_prot"/>
</dbReference>
<evidence type="ECO:0000256" key="1">
    <source>
        <dbReference type="ARBA" id="ARBA00022468"/>
    </source>
</evidence>
<feature type="compositionally biased region" description="Low complexity" evidence="2">
    <location>
        <begin position="712"/>
        <end position="729"/>
    </location>
</feature>
<feature type="compositionally biased region" description="Polar residues" evidence="2">
    <location>
        <begin position="262"/>
        <end position="271"/>
    </location>
</feature>
<feature type="compositionally biased region" description="Basic and acidic residues" evidence="2">
    <location>
        <begin position="648"/>
        <end position="671"/>
    </location>
</feature>
<evidence type="ECO:0000313" key="4">
    <source>
        <dbReference type="EMBL" id="KAK6168898.1"/>
    </source>
</evidence>
<feature type="compositionally biased region" description="Polar residues" evidence="2">
    <location>
        <begin position="746"/>
        <end position="762"/>
    </location>
</feature>
<proteinExistence type="predicted"/>
<feature type="compositionally biased region" description="Acidic residues" evidence="2">
    <location>
        <begin position="273"/>
        <end position="283"/>
    </location>
</feature>
<evidence type="ECO:0000256" key="2">
    <source>
        <dbReference type="SAM" id="MobiDB-lite"/>
    </source>
</evidence>
<organism evidence="4 5">
    <name type="scientific">Patella caerulea</name>
    <name type="common">Rayed Mediterranean limpet</name>
    <dbReference type="NCBI Taxonomy" id="87958"/>
    <lineage>
        <taxon>Eukaryota</taxon>
        <taxon>Metazoa</taxon>
        <taxon>Spiralia</taxon>
        <taxon>Lophotrochozoa</taxon>
        <taxon>Mollusca</taxon>
        <taxon>Gastropoda</taxon>
        <taxon>Patellogastropoda</taxon>
        <taxon>Patelloidea</taxon>
        <taxon>Patellidae</taxon>
        <taxon>Patella</taxon>
    </lineage>
</organism>
<dbReference type="GO" id="GO:0007165">
    <property type="term" value="P:signal transduction"/>
    <property type="evidence" value="ECO:0007669"/>
    <property type="project" value="InterPro"/>
</dbReference>
<dbReference type="Pfam" id="PF00620">
    <property type="entry name" value="RhoGAP"/>
    <property type="match status" value="1"/>
</dbReference>
<dbReference type="InterPro" id="IPR011993">
    <property type="entry name" value="PH-like_dom_sf"/>
</dbReference>
<dbReference type="PANTHER" id="PTHR23179:SF3">
    <property type="entry name" value="RHO GTPASE-ACTIVATING PROTEIN 20"/>
    <property type="match status" value="1"/>
</dbReference>
<feature type="region of interest" description="Disordered" evidence="2">
    <location>
        <begin position="262"/>
        <end position="317"/>
    </location>
</feature>
<dbReference type="Gene3D" id="2.30.29.30">
    <property type="entry name" value="Pleckstrin-homology domain (PH domain)/Phosphotyrosine-binding domain (PTB)"/>
    <property type="match status" value="1"/>
</dbReference>
<dbReference type="EMBL" id="JAZGQO010000015">
    <property type="protein sequence ID" value="KAK6168898.1"/>
    <property type="molecule type" value="Genomic_DNA"/>
</dbReference>
<dbReference type="InterPro" id="IPR035899">
    <property type="entry name" value="DBL_dom_sf"/>
</dbReference>
<accession>A0AAN8G9R5</accession>
<keyword evidence="5" id="KW-1185">Reference proteome</keyword>